<feature type="domain" description="ERV/ALR sulfhydryl oxidase" evidence="11">
    <location>
        <begin position="354"/>
        <end position="473"/>
    </location>
</feature>
<gene>
    <name evidence="13" type="ORF">A3770_01p09790</name>
</gene>
<dbReference type="GO" id="GO:0000139">
    <property type="term" value="C:Golgi membrane"/>
    <property type="evidence" value="ECO:0007669"/>
    <property type="project" value="TreeGrafter"/>
</dbReference>
<feature type="domain" description="Thioredoxin" evidence="12">
    <location>
        <begin position="62"/>
        <end position="200"/>
    </location>
</feature>
<dbReference type="PROSITE" id="PS51352">
    <property type="entry name" value="THIOREDOXIN_2"/>
    <property type="match status" value="1"/>
</dbReference>
<comment type="cofactor">
    <cofactor evidence="1 8">
        <name>FAD</name>
        <dbReference type="ChEBI" id="CHEBI:57692"/>
    </cofactor>
</comment>
<protein>
    <recommendedName>
        <fullName evidence="8">Sulfhydryl oxidase</fullName>
        <ecNumber evidence="8">1.8.3.2</ecNumber>
    </recommendedName>
</protein>
<evidence type="ECO:0000259" key="12">
    <source>
        <dbReference type="PROSITE" id="PS51352"/>
    </source>
</evidence>
<feature type="signal peptide" evidence="10">
    <location>
        <begin position="1"/>
        <end position="30"/>
    </location>
</feature>
<dbReference type="Pfam" id="PF04777">
    <property type="entry name" value="Evr1_Alr"/>
    <property type="match status" value="1"/>
</dbReference>
<organism evidence="13 14">
    <name type="scientific">Chloropicon primus</name>
    <dbReference type="NCBI Taxonomy" id="1764295"/>
    <lineage>
        <taxon>Eukaryota</taxon>
        <taxon>Viridiplantae</taxon>
        <taxon>Chlorophyta</taxon>
        <taxon>Chloropicophyceae</taxon>
        <taxon>Chloropicales</taxon>
        <taxon>Chloropicaceae</taxon>
        <taxon>Chloropicon</taxon>
    </lineage>
</organism>
<dbReference type="PANTHER" id="PTHR22897:SF8">
    <property type="entry name" value="SULFHYDRYL OXIDASE"/>
    <property type="match status" value="1"/>
</dbReference>
<evidence type="ECO:0000256" key="7">
    <source>
        <dbReference type="ARBA" id="ARBA00023180"/>
    </source>
</evidence>
<evidence type="ECO:0000256" key="3">
    <source>
        <dbReference type="ARBA" id="ARBA00022729"/>
    </source>
</evidence>
<evidence type="ECO:0000256" key="4">
    <source>
        <dbReference type="ARBA" id="ARBA00022827"/>
    </source>
</evidence>
<keyword evidence="8" id="KW-0812">Transmembrane</keyword>
<sequence length="618" mass="70881">MMAGTRKRSRVAGVFLGLLVLCCAVSGAHGIVKDAKAAVASLTDHFFGFGKEGNGAPTPEEKEEIKKMDALWVKTETFHIKREADLQKVMDYANDRDVIVFEAFADWCGACKKYRPTYEKIANYFNTAYELTKETRDKSLPRVFITRANCGGEDSVKKLCDKFAFEGYPHIAYGGKDKFRNHLSIKKTEELEELDDSEKTLVVPDSVKFSEGAPGMITLLETYALSQVGIFDKTIRLGYNSYTEEDRKAQLEEFKMKQTYGNKIDVRVHDMEISTALSLKFLNTALNIRREGARDAFIHWEGWIAHFHPSELCMQGAINILSDIDTIWPTGGDPDKIEENLMAVKQCGDEVEEDESAFWGCTEYTCGLWMTFHAMSVTEDAYINPETGADLFSGADMMTTLKGFITNFFMCDVCRKHFVQVMGKETVGPTNQKTFQVSTQKDFALWLWEAHNVVNVRLGKEEEQNQDGNPDRPKVIFPPRKDCDVCLQDGKSDDYSLEHVHEYLKILYTNPKRQHPERQGFEKKLSAYEIKEEEKRKQQEEMQKRAKEEQKARKERIAARKERKAQYEAQYQAHEDSGILRVLLAVLAIVAGCIGLLIYFQRSLYKEKRYKQYKGYYE</sequence>
<evidence type="ECO:0000256" key="9">
    <source>
        <dbReference type="SAM" id="MobiDB-lite"/>
    </source>
</evidence>
<evidence type="ECO:0000256" key="1">
    <source>
        <dbReference type="ARBA" id="ARBA00001974"/>
    </source>
</evidence>
<dbReference type="InterPro" id="IPR036249">
    <property type="entry name" value="Thioredoxin-like_sf"/>
</dbReference>
<dbReference type="GO" id="GO:0006457">
    <property type="term" value="P:protein folding"/>
    <property type="evidence" value="ECO:0007669"/>
    <property type="project" value="TreeGrafter"/>
</dbReference>
<dbReference type="Proteomes" id="UP000316726">
    <property type="component" value="Chromosome 1"/>
</dbReference>
<feature type="region of interest" description="Disordered" evidence="9">
    <location>
        <begin position="536"/>
        <end position="557"/>
    </location>
</feature>
<evidence type="ECO:0000256" key="2">
    <source>
        <dbReference type="ARBA" id="ARBA00022630"/>
    </source>
</evidence>
<dbReference type="GO" id="GO:0016971">
    <property type="term" value="F:flavin-dependent sulfhydryl oxidase activity"/>
    <property type="evidence" value="ECO:0007669"/>
    <property type="project" value="InterPro"/>
</dbReference>
<proteinExistence type="predicted"/>
<dbReference type="SUPFAM" id="SSF69000">
    <property type="entry name" value="FAD-dependent thiol oxidase"/>
    <property type="match status" value="1"/>
</dbReference>
<keyword evidence="8" id="KW-0472">Membrane</keyword>
<dbReference type="Gene3D" id="1.20.120.310">
    <property type="entry name" value="ERV/ALR sulfhydryl oxidase domain"/>
    <property type="match status" value="1"/>
</dbReference>
<dbReference type="InterPro" id="IPR036774">
    <property type="entry name" value="ERV/ALR_sulphydryl_oxid_sf"/>
</dbReference>
<evidence type="ECO:0000313" key="13">
    <source>
        <dbReference type="EMBL" id="QDZ18461.1"/>
    </source>
</evidence>
<dbReference type="Pfam" id="PF00085">
    <property type="entry name" value="Thioredoxin"/>
    <property type="match status" value="1"/>
</dbReference>
<dbReference type="PANTHER" id="PTHR22897">
    <property type="entry name" value="QUIESCIN Q6-RELATED SULFHYDRYL OXIDASE"/>
    <property type="match status" value="1"/>
</dbReference>
<keyword evidence="5 8" id="KW-0560">Oxidoreductase</keyword>
<dbReference type="InterPro" id="IPR017905">
    <property type="entry name" value="ERV/ALR_sulphydryl_oxidase"/>
</dbReference>
<dbReference type="GO" id="GO:0003756">
    <property type="term" value="F:protein disulfide isomerase activity"/>
    <property type="evidence" value="ECO:0007669"/>
    <property type="project" value="TreeGrafter"/>
</dbReference>
<dbReference type="PROSITE" id="PS51324">
    <property type="entry name" value="ERV_ALR"/>
    <property type="match status" value="1"/>
</dbReference>
<keyword evidence="6" id="KW-1015">Disulfide bond</keyword>
<keyword evidence="4 8" id="KW-0274">FAD</keyword>
<feature type="transmembrane region" description="Helical" evidence="8">
    <location>
        <begin position="579"/>
        <end position="600"/>
    </location>
</feature>
<keyword evidence="7" id="KW-0325">Glycoprotein</keyword>
<evidence type="ECO:0000256" key="10">
    <source>
        <dbReference type="SAM" id="SignalP"/>
    </source>
</evidence>
<dbReference type="InterPro" id="IPR039798">
    <property type="entry name" value="Sulfhydryl_oxidase"/>
</dbReference>
<name>A0A5B8MDW9_9CHLO</name>
<keyword evidence="14" id="KW-1185">Reference proteome</keyword>
<evidence type="ECO:0000256" key="6">
    <source>
        <dbReference type="ARBA" id="ARBA00023157"/>
    </source>
</evidence>
<keyword evidence="2 8" id="KW-0285">Flavoprotein</keyword>
<dbReference type="GO" id="GO:0005615">
    <property type="term" value="C:extracellular space"/>
    <property type="evidence" value="ECO:0007669"/>
    <property type="project" value="TreeGrafter"/>
</dbReference>
<evidence type="ECO:0000259" key="11">
    <source>
        <dbReference type="PROSITE" id="PS51324"/>
    </source>
</evidence>
<accession>A0A5B8MDW9</accession>
<dbReference type="EMBL" id="CP031034">
    <property type="protein sequence ID" value="QDZ18461.1"/>
    <property type="molecule type" value="Genomic_DNA"/>
</dbReference>
<dbReference type="OrthoDB" id="59470at2759"/>
<dbReference type="SUPFAM" id="SSF52833">
    <property type="entry name" value="Thioredoxin-like"/>
    <property type="match status" value="1"/>
</dbReference>
<keyword evidence="3 10" id="KW-0732">Signal</keyword>
<feature type="chain" id="PRO_5022975212" description="Sulfhydryl oxidase" evidence="10">
    <location>
        <begin position="31"/>
        <end position="618"/>
    </location>
</feature>
<dbReference type="EC" id="1.8.3.2" evidence="8"/>
<evidence type="ECO:0000313" key="14">
    <source>
        <dbReference type="Proteomes" id="UP000316726"/>
    </source>
</evidence>
<dbReference type="AlphaFoldDB" id="A0A5B8MDW9"/>
<reference evidence="13 14" key="1">
    <citation type="submission" date="2018-07" db="EMBL/GenBank/DDBJ databases">
        <title>The complete nuclear genome of the prasinophyte Chloropicon primus (CCMP1205).</title>
        <authorList>
            <person name="Pombert J.-F."/>
            <person name="Otis C."/>
            <person name="Turmel M."/>
            <person name="Lemieux C."/>
        </authorList>
    </citation>
    <scope>NUCLEOTIDE SEQUENCE [LARGE SCALE GENOMIC DNA]</scope>
    <source>
        <strain evidence="13 14">CCMP1205</strain>
    </source>
</reference>
<evidence type="ECO:0000256" key="8">
    <source>
        <dbReference type="RuleBase" id="RU371123"/>
    </source>
</evidence>
<dbReference type="Gene3D" id="3.40.30.10">
    <property type="entry name" value="Glutaredoxin"/>
    <property type="match status" value="1"/>
</dbReference>
<comment type="catalytic activity">
    <reaction evidence="8">
        <text>2 R'C(R)SH + O2 = R'C(R)S-S(R)CR' + H2O2</text>
        <dbReference type="Rhea" id="RHEA:17357"/>
        <dbReference type="ChEBI" id="CHEBI:15379"/>
        <dbReference type="ChEBI" id="CHEBI:16240"/>
        <dbReference type="ChEBI" id="CHEBI:16520"/>
        <dbReference type="ChEBI" id="CHEBI:17412"/>
        <dbReference type="EC" id="1.8.3.2"/>
    </reaction>
</comment>
<dbReference type="InterPro" id="IPR013766">
    <property type="entry name" value="Thioredoxin_domain"/>
</dbReference>
<evidence type="ECO:0000256" key="5">
    <source>
        <dbReference type="ARBA" id="ARBA00023002"/>
    </source>
</evidence>
<keyword evidence="8" id="KW-1133">Transmembrane helix</keyword>